<protein>
    <submittedName>
        <fullName evidence="1">Uncharacterized protein</fullName>
    </submittedName>
</protein>
<gene>
    <name evidence="1" type="ORF">A5779_17765</name>
</gene>
<reference evidence="2" key="1">
    <citation type="submission" date="2016-06" db="EMBL/GenBank/DDBJ databases">
        <authorList>
            <person name="Sutton G."/>
            <person name="Brinkac L."/>
            <person name="Sanka R."/>
            <person name="Adams M."/>
            <person name="Lau E."/>
            <person name="Mehaffy C."/>
            <person name="Tameris M."/>
            <person name="Hatherill M."/>
            <person name="Hanekom W."/>
            <person name="Mahomed H."/>
            <person name="Mcshane H."/>
        </authorList>
    </citation>
    <scope>NUCLEOTIDE SEQUENCE [LARGE SCALE GENOMIC DNA]</scope>
    <source>
        <strain evidence="2">852002-10433_SCH5171157</strain>
    </source>
</reference>
<accession>A0A1A0WDQ9</accession>
<dbReference type="EMBL" id="LZSY01000031">
    <property type="protein sequence ID" value="OBB95856.1"/>
    <property type="molecule type" value="Genomic_DNA"/>
</dbReference>
<name>A0A1A0WDQ9_MYCPR</name>
<dbReference type="OrthoDB" id="9975613at2"/>
<evidence type="ECO:0000313" key="1">
    <source>
        <dbReference type="EMBL" id="OBB95856.1"/>
    </source>
</evidence>
<evidence type="ECO:0000313" key="2">
    <source>
        <dbReference type="Proteomes" id="UP000094008"/>
    </source>
</evidence>
<organism evidence="1 2">
    <name type="scientific">Mycolicibacterium peregrinum</name>
    <name type="common">Mycobacterium peregrinum</name>
    <dbReference type="NCBI Taxonomy" id="43304"/>
    <lineage>
        <taxon>Bacteria</taxon>
        <taxon>Bacillati</taxon>
        <taxon>Actinomycetota</taxon>
        <taxon>Actinomycetes</taxon>
        <taxon>Mycobacteriales</taxon>
        <taxon>Mycobacteriaceae</taxon>
        <taxon>Mycolicibacterium</taxon>
    </lineage>
</organism>
<comment type="caution">
    <text evidence="1">The sequence shown here is derived from an EMBL/GenBank/DDBJ whole genome shotgun (WGS) entry which is preliminary data.</text>
</comment>
<proteinExistence type="predicted"/>
<dbReference type="AlphaFoldDB" id="A0A1A0WDQ9"/>
<dbReference type="RefSeq" id="WP_064879582.1">
    <property type="nucleotide sequence ID" value="NZ_LZSY01000031.1"/>
</dbReference>
<dbReference type="Proteomes" id="UP000094008">
    <property type="component" value="Unassembled WGS sequence"/>
</dbReference>
<sequence length="116" mass="13275">MVGIWVLGGAWIFVVKPQVANWTDTRRRRQSAAFRSRWLHVPLWQVPHDELAAEAKRCQASITALEQSLSDRRDPSARAELTGQITWYRSALAAVQQAMAYLAAQEQCQWPQQPPY</sequence>